<name>A0A059BW67_EUCGR</name>
<proteinExistence type="predicted"/>
<sequence length="69" mass="7899">MYMQPPPLNSSNFGVRIFNMVLLSEPSFDYSCPFHFSFRSCILVHSISHSSNPCVLLYMVSPRFAHEKG</sequence>
<reference evidence="1" key="1">
    <citation type="submission" date="2013-07" db="EMBL/GenBank/DDBJ databases">
        <title>The genome of Eucalyptus grandis.</title>
        <authorList>
            <person name="Schmutz J."/>
            <person name="Hayes R."/>
            <person name="Myburg A."/>
            <person name="Tuskan G."/>
            <person name="Grattapaglia D."/>
            <person name="Rokhsar D.S."/>
        </authorList>
    </citation>
    <scope>NUCLEOTIDE SEQUENCE</scope>
    <source>
        <tissue evidence="1">Leaf extractions</tissue>
    </source>
</reference>
<gene>
    <name evidence="1" type="ORF">EUGRSUZ_F03485</name>
</gene>
<dbReference type="EMBL" id="KK198758">
    <property type="protein sequence ID" value="KCW70206.1"/>
    <property type="molecule type" value="Genomic_DNA"/>
</dbReference>
<dbReference type="InParanoid" id="A0A059BW67"/>
<evidence type="ECO:0000313" key="1">
    <source>
        <dbReference type="EMBL" id="KCW70206.1"/>
    </source>
</evidence>
<accession>A0A059BW67</accession>
<dbReference type="AlphaFoldDB" id="A0A059BW67"/>
<protein>
    <submittedName>
        <fullName evidence="1">Uncharacterized protein</fullName>
    </submittedName>
</protein>
<dbReference type="Gramene" id="KCW70206">
    <property type="protein sequence ID" value="KCW70206"/>
    <property type="gene ID" value="EUGRSUZ_F03485"/>
</dbReference>
<organism evidence="1">
    <name type="scientific">Eucalyptus grandis</name>
    <name type="common">Flooded gum</name>
    <dbReference type="NCBI Taxonomy" id="71139"/>
    <lineage>
        <taxon>Eukaryota</taxon>
        <taxon>Viridiplantae</taxon>
        <taxon>Streptophyta</taxon>
        <taxon>Embryophyta</taxon>
        <taxon>Tracheophyta</taxon>
        <taxon>Spermatophyta</taxon>
        <taxon>Magnoliopsida</taxon>
        <taxon>eudicotyledons</taxon>
        <taxon>Gunneridae</taxon>
        <taxon>Pentapetalae</taxon>
        <taxon>rosids</taxon>
        <taxon>malvids</taxon>
        <taxon>Myrtales</taxon>
        <taxon>Myrtaceae</taxon>
        <taxon>Myrtoideae</taxon>
        <taxon>Eucalypteae</taxon>
        <taxon>Eucalyptus</taxon>
    </lineage>
</organism>